<evidence type="ECO:0000256" key="1">
    <source>
        <dbReference type="SAM" id="MobiDB-lite"/>
    </source>
</evidence>
<protein>
    <submittedName>
        <fullName evidence="2">Uncharacterized protein</fullName>
    </submittedName>
</protein>
<accession>A0A699X2C7</accession>
<feature type="region of interest" description="Disordered" evidence="1">
    <location>
        <begin position="1"/>
        <end position="71"/>
    </location>
</feature>
<gene>
    <name evidence="2" type="ORF">Tci_925856</name>
</gene>
<feature type="non-terminal residue" evidence="2">
    <location>
        <position position="1"/>
    </location>
</feature>
<dbReference type="AlphaFoldDB" id="A0A699X2C7"/>
<comment type="caution">
    <text evidence="2">The sequence shown here is derived from an EMBL/GenBank/DDBJ whole genome shotgun (WGS) entry which is preliminary data.</text>
</comment>
<reference evidence="2" key="1">
    <citation type="journal article" date="2019" name="Sci. Rep.">
        <title>Draft genome of Tanacetum cinerariifolium, the natural source of mosquito coil.</title>
        <authorList>
            <person name="Yamashiro T."/>
            <person name="Shiraishi A."/>
            <person name="Satake H."/>
            <person name="Nakayama K."/>
        </authorList>
    </citation>
    <scope>NUCLEOTIDE SEQUENCE</scope>
</reference>
<organism evidence="2">
    <name type="scientific">Tanacetum cinerariifolium</name>
    <name type="common">Dalmatian daisy</name>
    <name type="synonym">Chrysanthemum cinerariifolium</name>
    <dbReference type="NCBI Taxonomy" id="118510"/>
    <lineage>
        <taxon>Eukaryota</taxon>
        <taxon>Viridiplantae</taxon>
        <taxon>Streptophyta</taxon>
        <taxon>Embryophyta</taxon>
        <taxon>Tracheophyta</taxon>
        <taxon>Spermatophyta</taxon>
        <taxon>Magnoliopsida</taxon>
        <taxon>eudicotyledons</taxon>
        <taxon>Gunneridae</taxon>
        <taxon>Pentapetalae</taxon>
        <taxon>asterids</taxon>
        <taxon>campanulids</taxon>
        <taxon>Asterales</taxon>
        <taxon>Asteraceae</taxon>
        <taxon>Asteroideae</taxon>
        <taxon>Anthemideae</taxon>
        <taxon>Anthemidinae</taxon>
        <taxon>Tanacetum</taxon>
    </lineage>
</organism>
<proteinExistence type="predicted"/>
<sequence length="71" mass="7511">AAVPRLAGHPLHLRRHGRNPRPGARPTASAHERREPAADGCRWPLPVSNDAAHSGLPHGAGRGPARLRAAQ</sequence>
<dbReference type="EMBL" id="BKCJ011799659">
    <property type="protein sequence ID" value="GFD53887.1"/>
    <property type="molecule type" value="Genomic_DNA"/>
</dbReference>
<evidence type="ECO:0000313" key="2">
    <source>
        <dbReference type="EMBL" id="GFD53887.1"/>
    </source>
</evidence>
<name>A0A699X2C7_TANCI</name>